<keyword evidence="10" id="KW-1185">Reference proteome</keyword>
<evidence type="ECO:0000313" key="9">
    <source>
        <dbReference type="EMBL" id="RUS77490.1"/>
    </source>
</evidence>
<evidence type="ECO:0000256" key="3">
    <source>
        <dbReference type="ARBA" id="ARBA00012614"/>
    </source>
</evidence>
<evidence type="ECO:0000256" key="4">
    <source>
        <dbReference type="ARBA" id="ARBA00017468"/>
    </source>
</evidence>
<feature type="domain" description="Glycosyl transferase family 28 C-terminal" evidence="8">
    <location>
        <begin position="22"/>
        <end position="170"/>
    </location>
</feature>
<dbReference type="PANTHER" id="PTHR12867:SF6">
    <property type="entry name" value="N-ACETYLGLUCOSAMINYLDIPHOSPHODOLICHOL N-ACETYLGLUCOSAMINYLTRANSFERASE"/>
    <property type="match status" value="1"/>
</dbReference>
<dbReference type="InterPro" id="IPR039042">
    <property type="entry name" value="Alg13-like"/>
</dbReference>
<sequence length="184" mass="20074">MSDTGREKKNFKRKAEATMKKLFVTVGTTQFDTLIKAISSEKTLHALSELGFTHVTLQTGRGEIQPQDQPRDKTSPALTCYGLKNSILEDIQAADLVISHAGAGSILDALGCGKKVLVVVNEELMGNHQTELAEALARQGYLHFCGVSSLLTSLREMDYSNLVPFPSGEPQKFAEHLDHVLGFS</sequence>
<evidence type="ECO:0000256" key="7">
    <source>
        <dbReference type="ARBA" id="ARBA00022824"/>
    </source>
</evidence>
<dbReference type="Gene3D" id="3.40.50.2000">
    <property type="entry name" value="Glycogen Phosphorylase B"/>
    <property type="match status" value="1"/>
</dbReference>
<evidence type="ECO:0000259" key="8">
    <source>
        <dbReference type="Pfam" id="PF04101"/>
    </source>
</evidence>
<reference evidence="9 10" key="1">
    <citation type="submission" date="2019-01" db="EMBL/GenBank/DDBJ databases">
        <title>A draft genome assembly of the solar-powered sea slug Elysia chlorotica.</title>
        <authorList>
            <person name="Cai H."/>
            <person name="Li Q."/>
            <person name="Fang X."/>
            <person name="Li J."/>
            <person name="Curtis N.E."/>
            <person name="Altenburger A."/>
            <person name="Shibata T."/>
            <person name="Feng M."/>
            <person name="Maeda T."/>
            <person name="Schwartz J.A."/>
            <person name="Shigenobu S."/>
            <person name="Lundholm N."/>
            <person name="Nishiyama T."/>
            <person name="Yang H."/>
            <person name="Hasebe M."/>
            <person name="Li S."/>
            <person name="Pierce S.K."/>
            <person name="Wang J."/>
        </authorList>
    </citation>
    <scope>NUCLEOTIDE SEQUENCE [LARGE SCALE GENOMIC DNA]</scope>
    <source>
        <strain evidence="9">EC2010</strain>
        <tissue evidence="9">Whole organism of an adult</tissue>
    </source>
</reference>
<dbReference type="EMBL" id="RQTK01000576">
    <property type="protein sequence ID" value="RUS77490.1"/>
    <property type="molecule type" value="Genomic_DNA"/>
</dbReference>
<protein>
    <recommendedName>
        <fullName evidence="4">UDP-N-acetylglucosamine transferase subunit ALG13</fullName>
        <ecNumber evidence="3">2.4.1.141</ecNumber>
    </recommendedName>
</protein>
<evidence type="ECO:0000256" key="5">
    <source>
        <dbReference type="ARBA" id="ARBA00022676"/>
    </source>
</evidence>
<keyword evidence="5" id="KW-0328">Glycosyltransferase</keyword>
<dbReference type="EC" id="2.4.1.141" evidence="3"/>
<dbReference type="GO" id="GO:0004577">
    <property type="term" value="F:N-acetylglucosaminyldiphosphodolichol N-acetylglucosaminyltransferase activity"/>
    <property type="evidence" value="ECO:0007669"/>
    <property type="project" value="UniProtKB-EC"/>
</dbReference>
<gene>
    <name evidence="9" type="ORF">EGW08_014737</name>
</gene>
<dbReference type="AlphaFoldDB" id="A0A3S1BCK3"/>
<keyword evidence="7" id="KW-0256">Endoplasmic reticulum</keyword>
<dbReference type="STRING" id="188477.A0A3S1BCK3"/>
<dbReference type="GO" id="GO:0005783">
    <property type="term" value="C:endoplasmic reticulum"/>
    <property type="evidence" value="ECO:0007669"/>
    <property type="project" value="UniProtKB-SubCell"/>
</dbReference>
<dbReference type="Pfam" id="PF04101">
    <property type="entry name" value="Glyco_tran_28_C"/>
    <property type="match status" value="1"/>
</dbReference>
<evidence type="ECO:0000313" key="10">
    <source>
        <dbReference type="Proteomes" id="UP000271974"/>
    </source>
</evidence>
<organism evidence="9 10">
    <name type="scientific">Elysia chlorotica</name>
    <name type="common">Eastern emerald elysia</name>
    <name type="synonym">Sea slug</name>
    <dbReference type="NCBI Taxonomy" id="188477"/>
    <lineage>
        <taxon>Eukaryota</taxon>
        <taxon>Metazoa</taxon>
        <taxon>Spiralia</taxon>
        <taxon>Lophotrochozoa</taxon>
        <taxon>Mollusca</taxon>
        <taxon>Gastropoda</taxon>
        <taxon>Heterobranchia</taxon>
        <taxon>Euthyneura</taxon>
        <taxon>Panpulmonata</taxon>
        <taxon>Sacoglossa</taxon>
        <taxon>Placobranchoidea</taxon>
        <taxon>Plakobranchidae</taxon>
        <taxon>Elysia</taxon>
    </lineage>
</organism>
<comment type="caution">
    <text evidence="9">The sequence shown here is derived from an EMBL/GenBank/DDBJ whole genome shotgun (WGS) entry which is preliminary data.</text>
</comment>
<comment type="similarity">
    <text evidence="2">Belongs to the glycosyltransferase 28 family.</text>
</comment>
<evidence type="ECO:0000256" key="1">
    <source>
        <dbReference type="ARBA" id="ARBA00004240"/>
    </source>
</evidence>
<proteinExistence type="inferred from homology"/>
<dbReference type="GO" id="GO:0006488">
    <property type="term" value="P:dolichol-linked oligosaccharide biosynthetic process"/>
    <property type="evidence" value="ECO:0007669"/>
    <property type="project" value="InterPro"/>
</dbReference>
<dbReference type="InterPro" id="IPR007235">
    <property type="entry name" value="Glyco_trans_28_C"/>
</dbReference>
<name>A0A3S1BCK3_ELYCH</name>
<evidence type="ECO:0000256" key="6">
    <source>
        <dbReference type="ARBA" id="ARBA00022679"/>
    </source>
</evidence>
<dbReference type="Proteomes" id="UP000271974">
    <property type="component" value="Unassembled WGS sequence"/>
</dbReference>
<dbReference type="OrthoDB" id="20273at2759"/>
<accession>A0A3S1BCK3</accession>
<dbReference type="PANTHER" id="PTHR12867">
    <property type="entry name" value="GLYCOSYL TRANSFERASE-RELATED"/>
    <property type="match status" value="1"/>
</dbReference>
<evidence type="ECO:0000256" key="2">
    <source>
        <dbReference type="ARBA" id="ARBA00006962"/>
    </source>
</evidence>
<dbReference type="SUPFAM" id="SSF53756">
    <property type="entry name" value="UDP-Glycosyltransferase/glycogen phosphorylase"/>
    <property type="match status" value="1"/>
</dbReference>
<keyword evidence="6" id="KW-0808">Transferase</keyword>
<comment type="subcellular location">
    <subcellularLocation>
        <location evidence="1">Endoplasmic reticulum</location>
    </subcellularLocation>
</comment>